<dbReference type="GO" id="GO:0000725">
    <property type="term" value="P:recombinational repair"/>
    <property type="evidence" value="ECO:0007669"/>
    <property type="project" value="TreeGrafter"/>
</dbReference>
<organism evidence="2 3">
    <name type="scientific">Parvibacter caecicola</name>
    <dbReference type="NCBI Taxonomy" id="747645"/>
    <lineage>
        <taxon>Bacteria</taxon>
        <taxon>Bacillati</taxon>
        <taxon>Actinomycetota</taxon>
        <taxon>Coriobacteriia</taxon>
        <taxon>Coriobacteriales</taxon>
        <taxon>Coriobacteriaceae</taxon>
        <taxon>Parvibacter</taxon>
    </lineage>
</organism>
<evidence type="ECO:0000259" key="1">
    <source>
        <dbReference type="Pfam" id="PF13538"/>
    </source>
</evidence>
<dbReference type="InterPro" id="IPR000212">
    <property type="entry name" value="DNA_helicase_UvrD/REP"/>
</dbReference>
<dbReference type="Gene3D" id="3.40.50.300">
    <property type="entry name" value="P-loop containing nucleotide triphosphate hydrolases"/>
    <property type="match status" value="2"/>
</dbReference>
<sequence>MERVIAETDFISLLLNHQAEATDDQRKILEHPRRNNQSTIVRIKGLAGSGKTLCLLAKLLQEAVQIPPDAPDTEENALLFVCFNREMAHYAANLLKPFPEAKRIRVTTFDSLVYQMLMPTYNNKRKPVCSDVAFPAGETWKLDYSHQFTGQAMEIVGERYPQHKGAFFVDTHGKAADKNIAWMNDELCWLEAHYLTEQEAKLHYPAAPRIGRGGVHKPRKEVRPVILEVWHEQRRLLAQERRFTLEQAVNRLLKSRELPRFSMIAVDEAQDLATRSIELLLAMRENMDTRVYMAVDENQRIYQRDFSWKQLGVHRRATTYSLAQNLRSNSAVHAFAQRCQGIFNHTAPKSECVQLVRGGEKEVLDLAVNLAAQPNRTTLLVGGPDWDAKLLARGVVVRNPMAKVCAAAEGRLRDEVDISKPGLYVMGELKCKGLEFDNVLVPSLACGADAPEDARRRRYVHFTRARHNLYVVTGPRVPAWAKEAYNDLL</sequence>
<evidence type="ECO:0000313" key="3">
    <source>
        <dbReference type="Proteomes" id="UP000309454"/>
    </source>
</evidence>
<dbReference type="EMBL" id="SSTM01000001">
    <property type="protein sequence ID" value="TJW12445.1"/>
    <property type="molecule type" value="Genomic_DNA"/>
</dbReference>
<proteinExistence type="predicted"/>
<dbReference type="GO" id="GO:0005829">
    <property type="term" value="C:cytosol"/>
    <property type="evidence" value="ECO:0007669"/>
    <property type="project" value="TreeGrafter"/>
</dbReference>
<gene>
    <name evidence="2" type="ORF">E5982_02280</name>
</gene>
<accession>A0A4T9TA68</accession>
<dbReference type="Pfam" id="PF13538">
    <property type="entry name" value="UvrD_C_2"/>
    <property type="match status" value="1"/>
</dbReference>
<dbReference type="InterPro" id="IPR027417">
    <property type="entry name" value="P-loop_NTPase"/>
</dbReference>
<dbReference type="GO" id="GO:0043138">
    <property type="term" value="F:3'-5' DNA helicase activity"/>
    <property type="evidence" value="ECO:0007669"/>
    <property type="project" value="TreeGrafter"/>
</dbReference>
<dbReference type="AlphaFoldDB" id="A0A4T9TA68"/>
<evidence type="ECO:0000313" key="2">
    <source>
        <dbReference type="EMBL" id="TJW12445.1"/>
    </source>
</evidence>
<dbReference type="PANTHER" id="PTHR11070">
    <property type="entry name" value="UVRD / RECB / PCRA DNA HELICASE FAMILY MEMBER"/>
    <property type="match status" value="1"/>
</dbReference>
<protein>
    <recommendedName>
        <fullName evidence="1">UvrD-like helicase C-terminal domain-containing protein</fullName>
    </recommendedName>
</protein>
<dbReference type="OrthoDB" id="3196525at2"/>
<keyword evidence="3" id="KW-1185">Reference proteome</keyword>
<name>A0A4T9TA68_9ACTN</name>
<comment type="caution">
    <text evidence="2">The sequence shown here is derived from an EMBL/GenBank/DDBJ whole genome shotgun (WGS) entry which is preliminary data.</text>
</comment>
<dbReference type="PANTHER" id="PTHR11070:SF45">
    <property type="entry name" value="DNA 3'-5' HELICASE"/>
    <property type="match status" value="1"/>
</dbReference>
<dbReference type="SUPFAM" id="SSF52540">
    <property type="entry name" value="P-loop containing nucleoside triphosphate hydrolases"/>
    <property type="match status" value="1"/>
</dbReference>
<dbReference type="GO" id="GO:0003677">
    <property type="term" value="F:DNA binding"/>
    <property type="evidence" value="ECO:0007669"/>
    <property type="project" value="InterPro"/>
</dbReference>
<feature type="domain" description="UvrD-like helicase C-terminal" evidence="1">
    <location>
        <begin position="430"/>
        <end position="472"/>
    </location>
</feature>
<dbReference type="RefSeq" id="WP_136845320.1">
    <property type="nucleotide sequence ID" value="NZ_CAOKAH010000005.1"/>
</dbReference>
<dbReference type="GO" id="GO:0005524">
    <property type="term" value="F:ATP binding"/>
    <property type="evidence" value="ECO:0007669"/>
    <property type="project" value="InterPro"/>
</dbReference>
<dbReference type="Proteomes" id="UP000309454">
    <property type="component" value="Unassembled WGS sequence"/>
</dbReference>
<reference evidence="2 3" key="1">
    <citation type="submission" date="2019-04" db="EMBL/GenBank/DDBJ databases">
        <title>Microbes associate with the intestines of laboratory mice.</title>
        <authorList>
            <person name="Navarre W."/>
            <person name="Wong E."/>
            <person name="Huang K.C."/>
            <person name="Tropini C."/>
            <person name="Ng K."/>
            <person name="Yu B."/>
        </authorList>
    </citation>
    <scope>NUCLEOTIDE SEQUENCE [LARGE SCALE GENOMIC DNA]</scope>
    <source>
        <strain evidence="2 3">NM48_B13</strain>
    </source>
</reference>
<dbReference type="InterPro" id="IPR027785">
    <property type="entry name" value="UvrD-like_helicase_C"/>
</dbReference>